<reference evidence="1 2" key="1">
    <citation type="submission" date="2017-02" db="EMBL/GenBank/DDBJ databases">
        <authorList>
            <person name="Peterson S.W."/>
        </authorList>
    </citation>
    <scope>NUCLEOTIDE SEQUENCE [LARGE SCALE GENOMIC DNA]</scope>
    <source>
        <strain evidence="1 2">ATCC 43854</strain>
    </source>
</reference>
<sequence>MPEYKIKPYEELDITDNFMFCKVFSNEDVAKDFLQDVLKIDIEKISVVAEATSQEDPFRKSVRLDVLVREELAAAGGERRAGRYFDIELQMANTGELPKRARYYQGMCDLDALAKGVDYEELQEQYILFICPDDIFHKGKPVYRSQNLEWGSPEISLGDLCYKNFYIFKKYSEIKDAATREYMQYFATK</sequence>
<protein>
    <recommendedName>
        <fullName evidence="3">PD-(D/E)XK nuclease family transposase</fullName>
    </recommendedName>
</protein>
<evidence type="ECO:0000313" key="2">
    <source>
        <dbReference type="Proteomes" id="UP000190449"/>
    </source>
</evidence>
<feature type="non-terminal residue" evidence="1">
    <location>
        <position position="189"/>
    </location>
</feature>
<proteinExistence type="predicted"/>
<dbReference type="InterPro" id="IPR010106">
    <property type="entry name" value="RpnA"/>
</dbReference>
<gene>
    <name evidence="1" type="ORF">SAMN02745108_02759</name>
</gene>
<dbReference type="NCBIfam" id="TIGR01784">
    <property type="entry name" value="T_den_put_tspse"/>
    <property type="match status" value="1"/>
</dbReference>
<dbReference type="AlphaFoldDB" id="A0A1T4RL26"/>
<organism evidence="1 2">
    <name type="scientific">Fibrobacter intestinalis</name>
    <dbReference type="NCBI Taxonomy" id="28122"/>
    <lineage>
        <taxon>Bacteria</taxon>
        <taxon>Pseudomonadati</taxon>
        <taxon>Fibrobacterota</taxon>
        <taxon>Fibrobacteria</taxon>
        <taxon>Fibrobacterales</taxon>
        <taxon>Fibrobacteraceae</taxon>
        <taxon>Fibrobacter</taxon>
    </lineage>
</organism>
<evidence type="ECO:0000313" key="1">
    <source>
        <dbReference type="EMBL" id="SKA16486.1"/>
    </source>
</evidence>
<accession>A0A1T4RL26</accession>
<dbReference type="RefSeq" id="WP_144319711.1">
    <property type="nucleotide sequence ID" value="NZ_FUWU01000078.1"/>
</dbReference>
<evidence type="ECO:0008006" key="3">
    <source>
        <dbReference type="Google" id="ProtNLM"/>
    </source>
</evidence>
<dbReference type="Pfam" id="PF12784">
    <property type="entry name" value="PDDEXK_2"/>
    <property type="match status" value="1"/>
</dbReference>
<dbReference type="Proteomes" id="UP000190449">
    <property type="component" value="Unassembled WGS sequence"/>
</dbReference>
<dbReference type="EMBL" id="FUWU01000078">
    <property type="protein sequence ID" value="SKA16486.1"/>
    <property type="molecule type" value="Genomic_DNA"/>
</dbReference>
<name>A0A1T4RL26_9BACT</name>